<dbReference type="RefSeq" id="WP_119635082.1">
    <property type="nucleotide sequence ID" value="NZ_QXVO01000004.1"/>
</dbReference>
<feature type="transmembrane region" description="Helical" evidence="6">
    <location>
        <begin position="20"/>
        <end position="39"/>
    </location>
</feature>
<feature type="transmembrane region" description="Helical" evidence="6">
    <location>
        <begin position="102"/>
        <end position="135"/>
    </location>
</feature>
<evidence type="ECO:0000313" key="9">
    <source>
        <dbReference type="Proteomes" id="UP000285625"/>
    </source>
</evidence>
<dbReference type="STRING" id="1284.SHYC_00925"/>
<feature type="domain" description="ABC3 transporter permease C-terminal" evidence="7">
    <location>
        <begin position="62"/>
        <end position="183"/>
    </location>
</feature>
<evidence type="ECO:0000256" key="3">
    <source>
        <dbReference type="ARBA" id="ARBA00022692"/>
    </source>
</evidence>
<keyword evidence="3 6" id="KW-0812">Transmembrane</keyword>
<accession>A0A418JLD9</accession>
<dbReference type="Proteomes" id="UP000285625">
    <property type="component" value="Unassembled WGS sequence"/>
</dbReference>
<evidence type="ECO:0000313" key="8">
    <source>
        <dbReference type="EMBL" id="RIO47282.1"/>
    </source>
</evidence>
<name>A0A418JLD9_STAHY</name>
<keyword evidence="4 6" id="KW-1133">Transmembrane helix</keyword>
<dbReference type="Pfam" id="PF02687">
    <property type="entry name" value="FtsX"/>
    <property type="match status" value="1"/>
</dbReference>
<feature type="transmembrane region" description="Helical" evidence="6">
    <location>
        <begin position="233"/>
        <end position="256"/>
    </location>
</feature>
<organism evidence="8 9">
    <name type="scientific">Staphylococcus hyicus</name>
    <dbReference type="NCBI Taxonomy" id="1284"/>
    <lineage>
        <taxon>Bacteria</taxon>
        <taxon>Bacillati</taxon>
        <taxon>Bacillota</taxon>
        <taxon>Bacilli</taxon>
        <taxon>Bacillales</taxon>
        <taxon>Staphylococcaceae</taxon>
        <taxon>Staphylococcus</taxon>
    </lineage>
</organism>
<protein>
    <submittedName>
        <fullName evidence="8">ABC transporter permease</fullName>
    </submittedName>
</protein>
<proteinExistence type="inferred from homology"/>
<comment type="caution">
    <text evidence="8">The sequence shown here is derived from an EMBL/GenBank/DDBJ whole genome shotgun (WGS) entry which is preliminary data.</text>
</comment>
<feature type="transmembrane region" description="Helical" evidence="6">
    <location>
        <begin position="626"/>
        <end position="647"/>
    </location>
</feature>
<feature type="transmembrane region" description="Helical" evidence="6">
    <location>
        <begin position="59"/>
        <end position="81"/>
    </location>
</feature>
<evidence type="ECO:0000256" key="4">
    <source>
        <dbReference type="ARBA" id="ARBA00022989"/>
    </source>
</evidence>
<dbReference type="PANTHER" id="PTHR46795">
    <property type="entry name" value="ABC TRANSPORTER PERMEASE-RELATED-RELATED"/>
    <property type="match status" value="1"/>
</dbReference>
<dbReference type="PIRSF" id="PIRSF018968">
    <property type="entry name" value="ABC_permease_BceB"/>
    <property type="match status" value="1"/>
</dbReference>
<gene>
    <name evidence="8" type="ORF">BUZ57_02005</name>
</gene>
<comment type="similarity">
    <text evidence="6">Belongs to the ABC-4 integral membrane protein family.</text>
</comment>
<keyword evidence="5 6" id="KW-0472">Membrane</keyword>
<feature type="transmembrane region" description="Helical" evidence="6">
    <location>
        <begin position="528"/>
        <end position="548"/>
    </location>
</feature>
<dbReference type="GO" id="GO:0005886">
    <property type="term" value="C:plasma membrane"/>
    <property type="evidence" value="ECO:0007669"/>
    <property type="project" value="UniProtKB-SubCell"/>
</dbReference>
<feature type="transmembrane region" description="Helical" evidence="6">
    <location>
        <begin position="200"/>
        <end position="221"/>
    </location>
</feature>
<feature type="transmembrane region" description="Helical" evidence="6">
    <location>
        <begin position="583"/>
        <end position="606"/>
    </location>
</feature>
<dbReference type="InterPro" id="IPR052536">
    <property type="entry name" value="ABC-4_Integral_Memb_Prot"/>
</dbReference>
<keyword evidence="6" id="KW-0813">Transport</keyword>
<dbReference type="AlphaFoldDB" id="A0A418JLD9"/>
<dbReference type="PANTHER" id="PTHR46795:SF3">
    <property type="entry name" value="ABC TRANSPORTER PERMEASE"/>
    <property type="match status" value="1"/>
</dbReference>
<keyword evidence="2 6" id="KW-1003">Cell membrane</keyword>
<dbReference type="EMBL" id="QXVO01000004">
    <property type="protein sequence ID" value="RIO47282.1"/>
    <property type="molecule type" value="Genomic_DNA"/>
</dbReference>
<feature type="transmembrane region" description="Helical" evidence="6">
    <location>
        <begin position="155"/>
        <end position="179"/>
    </location>
</feature>
<dbReference type="InterPro" id="IPR027022">
    <property type="entry name" value="ABC_permease_BceB-typ"/>
</dbReference>
<sequence length="653" mass="74563">MTLKLLLKLVKRNFVALKSLFIPFILTASIMIGLEYILLSIITNDYIVRRHGLLPGLLMYVNVIIMILSVIFIIYANSFIMKRRRKEYALQMVLGLEKKHLHIISFIELCMQFIVVSVLSIVGGYLFGNLLFLFLNKLVSQTPISIMHYPFSVKAMVITLVMGTVLFIVLFFINIIHTSTRSPIKLMNESHAGEKRTRKWILIPLCIIGALCLGYGYYLALSTQTVVSSFKTIFAAIFFVMVGTYALFMSLSLLFLQGLQRVPKIYYRPRNFFSISGLLSRMKVNVVGLASITMLCTFLIVTMGMTLTTYRGLENQVENSITEDYQITVFENYNFSKKASERVEALKKDIDQIATVDRYRIYGSEFISFQIKNHALVPPKKGADLYMNDLLYGVVVTQKDHNKARHAHINLKDNEVVFDSDASVFKGIKDVKIAGKSYNVIQSNNHEIGNQIVGDSVYIIVKDNDAFKKIIKQYMNEGSLGNTAIDFNVQNNKEALNKALPQLQKKHQVTINSKDEIRKSLYELNGGLIFMGIVVSIVLLSGTFLMLYNKQISEGYEDKRNFDIMQKVGLDYRLIKQTIQRQIMWVFVLPIMVAVIHTLFAGKIIYKLLGILGISDVSLFLTSYMSVTFIVVLIYGFMYWITSTIYYKIVQMK</sequence>
<evidence type="ECO:0000256" key="6">
    <source>
        <dbReference type="PIRNR" id="PIRNR018968"/>
    </source>
</evidence>
<evidence type="ECO:0000256" key="1">
    <source>
        <dbReference type="ARBA" id="ARBA00004651"/>
    </source>
</evidence>
<dbReference type="GO" id="GO:0055085">
    <property type="term" value="P:transmembrane transport"/>
    <property type="evidence" value="ECO:0007669"/>
    <property type="project" value="UniProtKB-UniRule"/>
</dbReference>
<dbReference type="InterPro" id="IPR003838">
    <property type="entry name" value="ABC3_permease_C"/>
</dbReference>
<reference evidence="8 9" key="1">
    <citation type="journal article" date="2016" name="Front. Microbiol.">
        <title>Comprehensive Phylogenetic Analysis of Bovine Non-aureus Staphylococci Species Based on Whole-Genome Sequencing.</title>
        <authorList>
            <person name="Naushad S."/>
            <person name="Barkema H.W."/>
            <person name="Luby C."/>
            <person name="Condas L.A."/>
            <person name="Nobrega D.B."/>
            <person name="Carson D.A."/>
            <person name="De Buck J."/>
        </authorList>
    </citation>
    <scope>NUCLEOTIDE SEQUENCE [LARGE SCALE GENOMIC DNA]</scope>
    <source>
        <strain evidence="8 9">SNUC 5959</strain>
    </source>
</reference>
<evidence type="ECO:0000259" key="7">
    <source>
        <dbReference type="Pfam" id="PF02687"/>
    </source>
</evidence>
<evidence type="ECO:0000256" key="5">
    <source>
        <dbReference type="ARBA" id="ARBA00023136"/>
    </source>
</evidence>
<evidence type="ECO:0000256" key="2">
    <source>
        <dbReference type="ARBA" id="ARBA00022475"/>
    </source>
</evidence>
<comment type="subcellular location">
    <subcellularLocation>
        <location evidence="1 6">Cell membrane</location>
        <topology evidence="1 6">Multi-pass membrane protein</topology>
    </subcellularLocation>
</comment>
<feature type="transmembrane region" description="Helical" evidence="6">
    <location>
        <begin position="286"/>
        <end position="307"/>
    </location>
</feature>